<comment type="similarity">
    <text evidence="1">Belongs to the RRN3 family.</text>
</comment>
<dbReference type="GO" id="GO:0006361">
    <property type="term" value="P:transcription initiation at RNA polymerase I promoter"/>
    <property type="evidence" value="ECO:0007669"/>
    <property type="project" value="InterPro"/>
</dbReference>
<feature type="region of interest" description="Disordered" evidence="2">
    <location>
        <begin position="1"/>
        <end position="73"/>
    </location>
</feature>
<feature type="region of interest" description="Disordered" evidence="2">
    <location>
        <begin position="307"/>
        <end position="372"/>
    </location>
</feature>
<evidence type="ECO:0000256" key="2">
    <source>
        <dbReference type="SAM" id="MobiDB-lite"/>
    </source>
</evidence>
<proteinExistence type="inferred from homology"/>
<dbReference type="AlphaFoldDB" id="A0A0F7SSN4"/>
<dbReference type="GO" id="GO:0001042">
    <property type="term" value="F:RNA polymerase I core binding"/>
    <property type="evidence" value="ECO:0007669"/>
    <property type="project" value="TreeGrafter"/>
</dbReference>
<organism evidence="3">
    <name type="scientific">Phaffia rhodozyma</name>
    <name type="common">Yeast</name>
    <name type="synonym">Xanthophyllomyces dendrorhous</name>
    <dbReference type="NCBI Taxonomy" id="264483"/>
    <lineage>
        <taxon>Eukaryota</taxon>
        <taxon>Fungi</taxon>
        <taxon>Dikarya</taxon>
        <taxon>Basidiomycota</taxon>
        <taxon>Agaricomycotina</taxon>
        <taxon>Tremellomycetes</taxon>
        <taxon>Cystofilobasidiales</taxon>
        <taxon>Mrakiaceae</taxon>
        <taxon>Phaffia</taxon>
    </lineage>
</organism>
<feature type="compositionally biased region" description="Acidic residues" evidence="2">
    <location>
        <begin position="307"/>
        <end position="327"/>
    </location>
</feature>
<dbReference type="Pfam" id="PF05327">
    <property type="entry name" value="RRN3"/>
    <property type="match status" value="1"/>
</dbReference>
<feature type="region of interest" description="Disordered" evidence="2">
    <location>
        <begin position="446"/>
        <end position="475"/>
    </location>
</feature>
<feature type="compositionally biased region" description="Low complexity" evidence="2">
    <location>
        <begin position="61"/>
        <end position="70"/>
    </location>
</feature>
<dbReference type="GO" id="GO:0005634">
    <property type="term" value="C:nucleus"/>
    <property type="evidence" value="ECO:0007669"/>
    <property type="project" value="TreeGrafter"/>
</dbReference>
<evidence type="ECO:0000313" key="3">
    <source>
        <dbReference type="EMBL" id="CED84476.1"/>
    </source>
</evidence>
<reference evidence="3" key="1">
    <citation type="submission" date="2014-08" db="EMBL/GenBank/DDBJ databases">
        <authorList>
            <person name="Sharma Rahul"/>
            <person name="Thines Marco"/>
        </authorList>
    </citation>
    <scope>NUCLEOTIDE SEQUENCE</scope>
</reference>
<accession>A0A0F7SSN4</accession>
<dbReference type="InterPro" id="IPR007991">
    <property type="entry name" value="RNA_pol_I_trans_ini_fac_RRN3"/>
</dbReference>
<sequence>MSTPDSFAALPEPDVVYRARSGIGQKRPRSSDSSAIESPVPRRTKSVGADPKGNNRQLLAKSSFSNGSSNGKDDSWKGDMFRKFVRKALVDMENGDSTTYDDLLSQLRPVITRRSQFPDPDGEPLLKTSLIHPLLVALTSNASLLSSTHKSLIEAIIHFPWMTANDTFVKSYIILVGVIANLRMEYVGELVKRCIKGFKYQAQFRNLVDRETESNNLTRGKVFERLHTLLTHLISLIPTLPGVIQPILVKSFPHKREPKIAHLTYIRNALRVVEYCPVLGDRILAAVVDRAIQIDVEIQVEWDDMDEDADGEEGNEDGQSDAESDTDPFDRLLADEVDDEEPSDDEDSDFGGGDSSDESDDEAPPVTENLSLEAKRERVKVIKEMVSKLDVILNTTFEHFNKLQKATDPNYWVQTSASNSLSGVDPVIGTLVDPALALGLQTSVPTPTGTNPFDRITSFPFPPTPAASRPSSPSEIERNRTLRLSQFHSLLSIFDGHILKTFKSRYTQFLLFWYTSLDADFTDEFQGLLVSKALFEKDQPDVIRKAAASYIGSFVSRAKWVDGVSVRNVVKLLCQYLEAQMETAKLYPELLYGTSSSSGVGGGGSSQKGSIGGVNGQGGLGVFYAVAQSVFLIFCFRWKDLVGEGDEPPRPDEEDVLDMEGDLGEERRTTGWAPGLDVLQKVVSSPFNPLKVCSPNVVKQFALVANQTRFLYVYHIIQANNRSSSSASVDVSLPSPSVEQAQFLSAGKANVPIPHLRDWQHSTMEEADLDSFFPFDPYNLPIKDEDGDISIPDAVESSESDSEDERTRRELGSSIPESKDKVSRLTSKSIEGRRPIKFGSGGLSVSADDQEINLLGKSFDGGMSISPAFANGLAGRMQQHQEARS</sequence>
<name>A0A0F7SSN4_PHARH</name>
<dbReference type="EMBL" id="LN483166">
    <property type="protein sequence ID" value="CED84476.1"/>
    <property type="molecule type" value="Genomic_DNA"/>
</dbReference>
<feature type="compositionally biased region" description="Acidic residues" evidence="2">
    <location>
        <begin position="335"/>
        <end position="363"/>
    </location>
</feature>
<protein>
    <submittedName>
        <fullName evidence="3">RNA polymerase I transcription factor</fullName>
    </submittedName>
</protein>
<evidence type="ECO:0000256" key="1">
    <source>
        <dbReference type="ARBA" id="ARBA00010098"/>
    </source>
</evidence>
<feature type="compositionally biased region" description="Basic and acidic residues" evidence="2">
    <location>
        <begin position="805"/>
        <end position="823"/>
    </location>
</feature>
<dbReference type="PANTHER" id="PTHR12790:SF0">
    <property type="entry name" value="RNA POLYMERASE I-SPECIFIC TRANSCRIPTION INITIATION FACTOR RRN3-RELATED"/>
    <property type="match status" value="1"/>
</dbReference>
<dbReference type="GO" id="GO:0001181">
    <property type="term" value="F:RNA polymerase I general transcription initiation factor activity"/>
    <property type="evidence" value="ECO:0007669"/>
    <property type="project" value="InterPro"/>
</dbReference>
<feature type="region of interest" description="Disordered" evidence="2">
    <location>
        <begin position="784"/>
        <end position="845"/>
    </location>
</feature>
<dbReference type="PANTHER" id="PTHR12790">
    <property type="entry name" value="TRANSCRIPTION INITIATION FACTOR IA RRN3"/>
    <property type="match status" value="1"/>
</dbReference>